<sequence length="242" mass="27022">MISFMVASFLNQYFKVNPNMNRPPFMGMAARNAGVGYKAPVGKMTNNQDPKSKASRVFVGNLNTGEINDQQLYKIFAVYGMITDVSTINGFGFVQFDKIEDAQEAVRREQGRVVGDQPMDLSIANNPNPTRPKGYKRVNQQFGFTPVQRTNTPSGTFVPYVDPSLLPVIPAANYGNTQNKKMRFQSNSQVGKEQISGDEPSSWVCAFCQNKSQSAWELMKHASLSHQTQIYIANPDFEQKAE</sequence>
<dbReference type="GO" id="GO:1990904">
    <property type="term" value="C:ribonucleoprotein complex"/>
    <property type="evidence" value="ECO:0007669"/>
    <property type="project" value="UniProtKB-KW"/>
</dbReference>
<evidence type="ECO:0000256" key="2">
    <source>
        <dbReference type="PROSITE-ProRule" id="PRU00176"/>
    </source>
</evidence>
<dbReference type="Pfam" id="PF00076">
    <property type="entry name" value="RRM_1"/>
    <property type="match status" value="1"/>
</dbReference>
<evidence type="ECO:0000313" key="4">
    <source>
        <dbReference type="EMBL" id="PIK40014.1"/>
    </source>
</evidence>
<proteinExistence type="predicted"/>
<dbReference type="InterPro" id="IPR035979">
    <property type="entry name" value="RBD_domain_sf"/>
</dbReference>
<dbReference type="AlphaFoldDB" id="A0A2G8JW84"/>
<gene>
    <name evidence="4" type="ORF">BSL78_23143</name>
</gene>
<dbReference type="PANTHER" id="PTHR13968:SF26">
    <property type="entry name" value="RRM DOMAIN-CONTAINING PROTEIN"/>
    <property type="match status" value="1"/>
</dbReference>
<dbReference type="Proteomes" id="UP000230750">
    <property type="component" value="Unassembled WGS sequence"/>
</dbReference>
<organism evidence="4 5">
    <name type="scientific">Stichopus japonicus</name>
    <name type="common">Sea cucumber</name>
    <dbReference type="NCBI Taxonomy" id="307972"/>
    <lineage>
        <taxon>Eukaryota</taxon>
        <taxon>Metazoa</taxon>
        <taxon>Echinodermata</taxon>
        <taxon>Eleutherozoa</taxon>
        <taxon>Echinozoa</taxon>
        <taxon>Holothuroidea</taxon>
        <taxon>Aspidochirotacea</taxon>
        <taxon>Aspidochirotida</taxon>
        <taxon>Stichopodidae</taxon>
        <taxon>Apostichopus</taxon>
    </lineage>
</organism>
<dbReference type="SUPFAM" id="SSF54928">
    <property type="entry name" value="RNA-binding domain, RBD"/>
    <property type="match status" value="1"/>
</dbReference>
<keyword evidence="5" id="KW-1185">Reference proteome</keyword>
<evidence type="ECO:0000259" key="3">
    <source>
        <dbReference type="PROSITE" id="PS50102"/>
    </source>
</evidence>
<dbReference type="GO" id="GO:0003723">
    <property type="term" value="F:RNA binding"/>
    <property type="evidence" value="ECO:0007669"/>
    <property type="project" value="UniProtKB-UniRule"/>
</dbReference>
<evidence type="ECO:0000256" key="1">
    <source>
        <dbReference type="ARBA" id="ARBA00022884"/>
    </source>
</evidence>
<name>A0A2G8JW84_STIJA</name>
<keyword evidence="1 2" id="KW-0694">RNA-binding</keyword>
<dbReference type="PROSITE" id="PS50102">
    <property type="entry name" value="RRM"/>
    <property type="match status" value="1"/>
</dbReference>
<reference evidence="4 5" key="1">
    <citation type="journal article" date="2017" name="PLoS Biol.">
        <title>The sea cucumber genome provides insights into morphological evolution and visceral regeneration.</title>
        <authorList>
            <person name="Zhang X."/>
            <person name="Sun L."/>
            <person name="Yuan J."/>
            <person name="Sun Y."/>
            <person name="Gao Y."/>
            <person name="Zhang L."/>
            <person name="Li S."/>
            <person name="Dai H."/>
            <person name="Hamel J.F."/>
            <person name="Liu C."/>
            <person name="Yu Y."/>
            <person name="Liu S."/>
            <person name="Lin W."/>
            <person name="Guo K."/>
            <person name="Jin S."/>
            <person name="Xu P."/>
            <person name="Storey K.B."/>
            <person name="Huan P."/>
            <person name="Zhang T."/>
            <person name="Zhou Y."/>
            <person name="Zhang J."/>
            <person name="Lin C."/>
            <person name="Li X."/>
            <person name="Xing L."/>
            <person name="Huo D."/>
            <person name="Sun M."/>
            <person name="Wang L."/>
            <person name="Mercier A."/>
            <person name="Li F."/>
            <person name="Yang H."/>
            <person name="Xiang J."/>
        </authorList>
    </citation>
    <scope>NUCLEOTIDE SEQUENCE [LARGE SCALE GENOMIC DNA]</scope>
    <source>
        <strain evidence="4">Shaxun</strain>
        <tissue evidence="4">Muscle</tissue>
    </source>
</reference>
<dbReference type="PANTHER" id="PTHR13968">
    <property type="entry name" value="HETEROGENEOUS NUCLEAR RIBONUCLEOPROTEIN"/>
    <property type="match status" value="1"/>
</dbReference>
<feature type="domain" description="RRM" evidence="3">
    <location>
        <begin position="55"/>
        <end position="126"/>
    </location>
</feature>
<dbReference type="GO" id="GO:0005634">
    <property type="term" value="C:nucleus"/>
    <property type="evidence" value="ECO:0007669"/>
    <property type="project" value="TreeGrafter"/>
</dbReference>
<dbReference type="InterPro" id="IPR012677">
    <property type="entry name" value="Nucleotide-bd_a/b_plait_sf"/>
</dbReference>
<dbReference type="EMBL" id="MRZV01001175">
    <property type="protein sequence ID" value="PIK40014.1"/>
    <property type="molecule type" value="Genomic_DNA"/>
</dbReference>
<accession>A0A2G8JW84</accession>
<dbReference type="OrthoDB" id="10044938at2759"/>
<dbReference type="STRING" id="307972.A0A2G8JW84"/>
<dbReference type="InterPro" id="IPR051186">
    <property type="entry name" value="RRM_HNRPC/RALY_subfam"/>
</dbReference>
<dbReference type="Gene3D" id="3.30.70.330">
    <property type="match status" value="1"/>
</dbReference>
<dbReference type="InterPro" id="IPR000504">
    <property type="entry name" value="RRM_dom"/>
</dbReference>
<dbReference type="SMART" id="SM00360">
    <property type="entry name" value="RRM"/>
    <property type="match status" value="1"/>
</dbReference>
<evidence type="ECO:0000313" key="5">
    <source>
        <dbReference type="Proteomes" id="UP000230750"/>
    </source>
</evidence>
<comment type="caution">
    <text evidence="4">The sequence shown here is derived from an EMBL/GenBank/DDBJ whole genome shotgun (WGS) entry which is preliminary data.</text>
</comment>
<keyword evidence="4" id="KW-0687">Ribonucleoprotein</keyword>
<protein>
    <submittedName>
        <fullName evidence="4">Putative heterogeneous nuclear ribonucleoprotein C</fullName>
    </submittedName>
</protein>